<gene>
    <name evidence="2" type="ORF">CRENBAI_019510</name>
</gene>
<reference evidence="2 3" key="1">
    <citation type="submission" date="2021-06" db="EMBL/GenBank/DDBJ databases">
        <authorList>
            <person name="Palmer J.M."/>
        </authorList>
    </citation>
    <scope>NUCLEOTIDE SEQUENCE [LARGE SCALE GENOMIC DNA]</scope>
    <source>
        <strain evidence="2 3">MEX-2019</strain>
        <tissue evidence="2">Muscle</tissue>
    </source>
</reference>
<accession>A0AAV9QZY7</accession>
<dbReference type="AlphaFoldDB" id="A0AAV9QZY7"/>
<organism evidence="2 3">
    <name type="scientific">Crenichthys baileyi</name>
    <name type="common">White River springfish</name>
    <dbReference type="NCBI Taxonomy" id="28760"/>
    <lineage>
        <taxon>Eukaryota</taxon>
        <taxon>Metazoa</taxon>
        <taxon>Chordata</taxon>
        <taxon>Craniata</taxon>
        <taxon>Vertebrata</taxon>
        <taxon>Euteleostomi</taxon>
        <taxon>Actinopterygii</taxon>
        <taxon>Neopterygii</taxon>
        <taxon>Teleostei</taxon>
        <taxon>Neoteleostei</taxon>
        <taxon>Acanthomorphata</taxon>
        <taxon>Ovalentaria</taxon>
        <taxon>Atherinomorphae</taxon>
        <taxon>Cyprinodontiformes</taxon>
        <taxon>Goodeidae</taxon>
        <taxon>Crenichthys</taxon>
    </lineage>
</organism>
<sequence length="142" mass="15384">MAPSRLPAAAAKAAVTFRPKANRAEVKVSVLNIRDPFSTEHIRLHQQISTSPKGLSEHRLHPLLSLVKPQPEREPAGVDSAPKELQTSNTTMVSDFNGVSKTGSSTRSPRTVSSERPTPCALKNCLIITSLEPHTNKTADIQ</sequence>
<evidence type="ECO:0000256" key="1">
    <source>
        <dbReference type="SAM" id="MobiDB-lite"/>
    </source>
</evidence>
<evidence type="ECO:0000313" key="2">
    <source>
        <dbReference type="EMBL" id="KAK5601867.1"/>
    </source>
</evidence>
<comment type="caution">
    <text evidence="2">The sequence shown here is derived from an EMBL/GenBank/DDBJ whole genome shotgun (WGS) entry which is preliminary data.</text>
</comment>
<feature type="compositionally biased region" description="Polar residues" evidence="1">
    <location>
        <begin position="85"/>
        <end position="116"/>
    </location>
</feature>
<dbReference type="Proteomes" id="UP001311232">
    <property type="component" value="Unassembled WGS sequence"/>
</dbReference>
<evidence type="ECO:0000313" key="3">
    <source>
        <dbReference type="Proteomes" id="UP001311232"/>
    </source>
</evidence>
<proteinExistence type="predicted"/>
<keyword evidence="3" id="KW-1185">Reference proteome</keyword>
<name>A0AAV9QZY7_9TELE</name>
<feature type="region of interest" description="Disordered" evidence="1">
    <location>
        <begin position="67"/>
        <end position="117"/>
    </location>
</feature>
<protein>
    <submittedName>
        <fullName evidence="2">Uncharacterized protein</fullName>
    </submittedName>
</protein>
<dbReference type="EMBL" id="JAHHUM010002642">
    <property type="protein sequence ID" value="KAK5601867.1"/>
    <property type="molecule type" value="Genomic_DNA"/>
</dbReference>